<proteinExistence type="predicted"/>
<dbReference type="Gene3D" id="1.10.357.10">
    <property type="entry name" value="Tetracycline Repressor, domain 2"/>
    <property type="match status" value="1"/>
</dbReference>
<dbReference type="SUPFAM" id="SSF46689">
    <property type="entry name" value="Homeodomain-like"/>
    <property type="match status" value="1"/>
</dbReference>
<dbReference type="InterPro" id="IPR050109">
    <property type="entry name" value="HTH-type_TetR-like_transc_reg"/>
</dbReference>
<evidence type="ECO:0000256" key="1">
    <source>
        <dbReference type="ARBA" id="ARBA00023125"/>
    </source>
</evidence>
<organism evidence="4 5">
    <name type="scientific">Azospirillum picis</name>
    <dbReference type="NCBI Taxonomy" id="488438"/>
    <lineage>
        <taxon>Bacteria</taxon>
        <taxon>Pseudomonadati</taxon>
        <taxon>Pseudomonadota</taxon>
        <taxon>Alphaproteobacteria</taxon>
        <taxon>Rhodospirillales</taxon>
        <taxon>Azospirillaceae</taxon>
        <taxon>Azospirillum</taxon>
    </lineage>
</organism>
<feature type="domain" description="HTH tetR-type" evidence="3">
    <location>
        <begin position="5"/>
        <end position="65"/>
    </location>
</feature>
<dbReference type="PANTHER" id="PTHR30055:SF239">
    <property type="entry name" value="TRANSCRIPTIONAL REGULATORY PROTEIN"/>
    <property type="match status" value="1"/>
</dbReference>
<gene>
    <name evidence="4" type="ORF">QO018_003442</name>
</gene>
<sequence>MESKTKNRESWLAAAFAALAEGGVDKVRVELLAKALKVTKGSFYWHFRDRTELMSALLESWKQGRIAAIKEQTRLDAREPAQQLRDMLALYGGSKPRGMAIELAVRDWARRAPEAESIIAEVDRERLHSVAGLFAALGLPPDQAFARAYLFYAFAFGQGLLAPAAAADRADAVRRICASVLVPQEQAAETKAGDGRAAKG</sequence>
<dbReference type="Pfam" id="PF00440">
    <property type="entry name" value="TetR_N"/>
    <property type="match status" value="1"/>
</dbReference>
<dbReference type="PRINTS" id="PR00455">
    <property type="entry name" value="HTHTETR"/>
</dbReference>
<evidence type="ECO:0000259" key="3">
    <source>
        <dbReference type="PROSITE" id="PS50977"/>
    </source>
</evidence>
<reference evidence="4 5" key="1">
    <citation type="submission" date="2023-07" db="EMBL/GenBank/DDBJ databases">
        <title>Genomic Encyclopedia of Type Strains, Phase IV (KMG-IV): sequencing the most valuable type-strain genomes for metagenomic binning, comparative biology and taxonomic classification.</title>
        <authorList>
            <person name="Goeker M."/>
        </authorList>
    </citation>
    <scope>NUCLEOTIDE SEQUENCE [LARGE SCALE GENOMIC DNA]</scope>
    <source>
        <strain evidence="4 5">DSM 19922</strain>
    </source>
</reference>
<dbReference type="InterPro" id="IPR009057">
    <property type="entry name" value="Homeodomain-like_sf"/>
</dbReference>
<evidence type="ECO:0000313" key="4">
    <source>
        <dbReference type="EMBL" id="MDQ0534567.1"/>
    </source>
</evidence>
<keyword evidence="5" id="KW-1185">Reference proteome</keyword>
<name>A0ABU0MM71_9PROT</name>
<comment type="caution">
    <text evidence="4">The sequence shown here is derived from an EMBL/GenBank/DDBJ whole genome shotgun (WGS) entry which is preliminary data.</text>
</comment>
<dbReference type="RefSeq" id="WP_209983540.1">
    <property type="nucleotide sequence ID" value="NZ_JAGINO010000011.1"/>
</dbReference>
<dbReference type="EMBL" id="JAUSVU010000012">
    <property type="protein sequence ID" value="MDQ0534567.1"/>
    <property type="molecule type" value="Genomic_DNA"/>
</dbReference>
<dbReference type="PROSITE" id="PS50977">
    <property type="entry name" value="HTH_TETR_2"/>
    <property type="match status" value="1"/>
</dbReference>
<feature type="DNA-binding region" description="H-T-H motif" evidence="2">
    <location>
        <begin position="28"/>
        <end position="47"/>
    </location>
</feature>
<dbReference type="Proteomes" id="UP001244552">
    <property type="component" value="Unassembled WGS sequence"/>
</dbReference>
<protein>
    <submittedName>
        <fullName evidence="4">AcrR family transcriptional regulator</fullName>
    </submittedName>
</protein>
<keyword evidence="1 2" id="KW-0238">DNA-binding</keyword>
<accession>A0ABU0MM71</accession>
<dbReference type="PANTHER" id="PTHR30055">
    <property type="entry name" value="HTH-TYPE TRANSCRIPTIONAL REGULATOR RUTR"/>
    <property type="match status" value="1"/>
</dbReference>
<evidence type="ECO:0000256" key="2">
    <source>
        <dbReference type="PROSITE-ProRule" id="PRU00335"/>
    </source>
</evidence>
<dbReference type="InterPro" id="IPR001647">
    <property type="entry name" value="HTH_TetR"/>
</dbReference>
<evidence type="ECO:0000313" key="5">
    <source>
        <dbReference type="Proteomes" id="UP001244552"/>
    </source>
</evidence>